<dbReference type="InterPro" id="IPR013083">
    <property type="entry name" value="Znf_RING/FYVE/PHD"/>
</dbReference>
<dbReference type="PROSITE" id="PS00518">
    <property type="entry name" value="ZF_RING_1"/>
    <property type="match status" value="1"/>
</dbReference>
<sequence>MSCSICLSKFKNPVSIPCGHVYCTDCLTNHVAATSNDDVGFMSNCPTCREPFNCVSPQLNCIPRRLHQYILPSVRRVYVEPSSSSASLRKELAAAEKLIRALERDNERLVNERDNLVVAKEDALYRESLLEEENQELRQSAEMDAIEAADALKALKSKYNKLKQHCRTLKEENGQKDLSAVLLNVSKRNSSAVDASLTDAEASTPKRLRMIRPLPHRSRLSLQTPTKNGEQLGSPFRT</sequence>
<dbReference type="InterPro" id="IPR018957">
    <property type="entry name" value="Znf_C3HC4_RING-type"/>
</dbReference>
<keyword evidence="3" id="KW-0862">Zinc</keyword>
<dbReference type="EMBL" id="JACAZF010000003">
    <property type="protein sequence ID" value="KAF7309914.1"/>
    <property type="molecule type" value="Genomic_DNA"/>
</dbReference>
<evidence type="ECO:0000259" key="7">
    <source>
        <dbReference type="PROSITE" id="PS50089"/>
    </source>
</evidence>
<protein>
    <submittedName>
        <fullName evidence="8">RING-type domain-containing protein</fullName>
    </submittedName>
</protein>
<keyword evidence="5" id="KW-0175">Coiled coil</keyword>
<dbReference type="RefSeq" id="XP_037223364.1">
    <property type="nucleotide sequence ID" value="XM_037360479.1"/>
</dbReference>
<evidence type="ECO:0000256" key="2">
    <source>
        <dbReference type="ARBA" id="ARBA00022771"/>
    </source>
</evidence>
<dbReference type="OrthoDB" id="6270329at2759"/>
<dbReference type="InterPro" id="IPR001841">
    <property type="entry name" value="Znf_RING"/>
</dbReference>
<keyword evidence="1" id="KW-0479">Metal-binding</keyword>
<feature type="compositionally biased region" description="Polar residues" evidence="6">
    <location>
        <begin position="220"/>
        <end position="238"/>
    </location>
</feature>
<keyword evidence="9" id="KW-1185">Reference proteome</keyword>
<evidence type="ECO:0000256" key="6">
    <source>
        <dbReference type="SAM" id="MobiDB-lite"/>
    </source>
</evidence>
<reference evidence="8" key="1">
    <citation type="submission" date="2020-05" db="EMBL/GenBank/DDBJ databases">
        <title>Mycena genomes resolve the evolution of fungal bioluminescence.</title>
        <authorList>
            <person name="Tsai I.J."/>
        </authorList>
    </citation>
    <scope>NUCLEOTIDE SEQUENCE</scope>
    <source>
        <strain evidence="8">171206Taipei</strain>
    </source>
</reference>
<evidence type="ECO:0000256" key="4">
    <source>
        <dbReference type="PROSITE-ProRule" id="PRU00175"/>
    </source>
</evidence>
<dbReference type="SUPFAM" id="SSF57850">
    <property type="entry name" value="RING/U-box"/>
    <property type="match status" value="1"/>
</dbReference>
<dbReference type="Gene3D" id="3.30.40.10">
    <property type="entry name" value="Zinc/RING finger domain, C3HC4 (zinc finger)"/>
    <property type="match status" value="1"/>
</dbReference>
<evidence type="ECO:0000256" key="5">
    <source>
        <dbReference type="SAM" id="Coils"/>
    </source>
</evidence>
<dbReference type="Proteomes" id="UP000636479">
    <property type="component" value="Unassembled WGS sequence"/>
</dbReference>
<dbReference type="Pfam" id="PF00097">
    <property type="entry name" value="zf-C3HC4"/>
    <property type="match status" value="1"/>
</dbReference>
<evidence type="ECO:0000313" key="9">
    <source>
        <dbReference type="Proteomes" id="UP000636479"/>
    </source>
</evidence>
<organism evidence="8 9">
    <name type="scientific">Mycena indigotica</name>
    <dbReference type="NCBI Taxonomy" id="2126181"/>
    <lineage>
        <taxon>Eukaryota</taxon>
        <taxon>Fungi</taxon>
        <taxon>Dikarya</taxon>
        <taxon>Basidiomycota</taxon>
        <taxon>Agaricomycotina</taxon>
        <taxon>Agaricomycetes</taxon>
        <taxon>Agaricomycetidae</taxon>
        <taxon>Agaricales</taxon>
        <taxon>Marasmiineae</taxon>
        <taxon>Mycenaceae</taxon>
        <taxon>Mycena</taxon>
    </lineage>
</organism>
<dbReference type="SMART" id="SM00184">
    <property type="entry name" value="RING"/>
    <property type="match status" value="1"/>
</dbReference>
<feature type="coiled-coil region" evidence="5">
    <location>
        <begin position="85"/>
        <end position="172"/>
    </location>
</feature>
<dbReference type="InterPro" id="IPR017907">
    <property type="entry name" value="Znf_RING_CS"/>
</dbReference>
<comment type="caution">
    <text evidence="8">The sequence shown here is derived from an EMBL/GenBank/DDBJ whole genome shotgun (WGS) entry which is preliminary data.</text>
</comment>
<dbReference type="AlphaFoldDB" id="A0A8H6W8S0"/>
<name>A0A8H6W8S0_9AGAR</name>
<proteinExistence type="predicted"/>
<keyword evidence="2 4" id="KW-0863">Zinc-finger</keyword>
<feature type="domain" description="RING-type" evidence="7">
    <location>
        <begin position="3"/>
        <end position="49"/>
    </location>
</feature>
<evidence type="ECO:0000313" key="8">
    <source>
        <dbReference type="EMBL" id="KAF7309914.1"/>
    </source>
</evidence>
<dbReference type="PROSITE" id="PS50089">
    <property type="entry name" value="ZF_RING_2"/>
    <property type="match status" value="1"/>
</dbReference>
<dbReference type="GO" id="GO:0008270">
    <property type="term" value="F:zinc ion binding"/>
    <property type="evidence" value="ECO:0007669"/>
    <property type="project" value="UniProtKB-KW"/>
</dbReference>
<accession>A0A8H6W8S0</accession>
<evidence type="ECO:0000256" key="3">
    <source>
        <dbReference type="ARBA" id="ARBA00022833"/>
    </source>
</evidence>
<gene>
    <name evidence="8" type="ORF">MIND_00363700</name>
</gene>
<dbReference type="GeneID" id="59342995"/>
<feature type="region of interest" description="Disordered" evidence="6">
    <location>
        <begin position="212"/>
        <end position="238"/>
    </location>
</feature>
<evidence type="ECO:0000256" key="1">
    <source>
        <dbReference type="ARBA" id="ARBA00022723"/>
    </source>
</evidence>